<evidence type="ECO:0000256" key="1">
    <source>
        <dbReference type="SAM" id="Phobius"/>
    </source>
</evidence>
<keyword evidence="1" id="KW-0812">Transmembrane</keyword>
<feature type="transmembrane region" description="Helical" evidence="1">
    <location>
        <begin position="81"/>
        <end position="100"/>
    </location>
</feature>
<proteinExistence type="predicted"/>
<gene>
    <name evidence="2" type="ORF">ENK44_13070</name>
</gene>
<dbReference type="PANTHER" id="PTHR39165:SF1">
    <property type="entry name" value="DUF456 DOMAIN-CONTAINING PROTEIN"/>
    <property type="match status" value="1"/>
</dbReference>
<dbReference type="AlphaFoldDB" id="A0A7V4U4C3"/>
<organism evidence="2">
    <name type="scientific">Caldithrix abyssi</name>
    <dbReference type="NCBI Taxonomy" id="187145"/>
    <lineage>
        <taxon>Bacteria</taxon>
        <taxon>Pseudomonadati</taxon>
        <taxon>Calditrichota</taxon>
        <taxon>Calditrichia</taxon>
        <taxon>Calditrichales</taxon>
        <taxon>Calditrichaceae</taxon>
        <taxon>Caldithrix</taxon>
    </lineage>
</organism>
<sequence length="167" mass="17572">MHVLMDVMLVFALAVSLFSIFYGMPGNFFMVISSFFYGVGTGFDNFSITFIITLLGIVIALEAIEFILISFTAKKYGSSKWGIFGAVVGGIIGAISGAFVTPVVGAIVGSVVGVFLGAFLMEIIVHRKDLKSGVLSGFGAFLGKIGGMSIKVIGAVTMASMILYKVI</sequence>
<feature type="transmembrane region" description="Helical" evidence="1">
    <location>
        <begin position="137"/>
        <end position="164"/>
    </location>
</feature>
<accession>A0A7V4U4C3</accession>
<keyword evidence="1" id="KW-1133">Transmembrane helix</keyword>
<dbReference type="InterPro" id="IPR007403">
    <property type="entry name" value="DUF456"/>
</dbReference>
<feature type="transmembrane region" description="Helical" evidence="1">
    <location>
        <begin position="48"/>
        <end position="69"/>
    </location>
</feature>
<feature type="transmembrane region" description="Helical" evidence="1">
    <location>
        <begin position="7"/>
        <end position="36"/>
    </location>
</feature>
<comment type="caution">
    <text evidence="2">The sequence shown here is derived from an EMBL/GenBank/DDBJ whole genome shotgun (WGS) entry which is preliminary data.</text>
</comment>
<reference evidence="2" key="1">
    <citation type="journal article" date="2020" name="mSystems">
        <title>Genome- and Community-Level Interaction Insights into Carbon Utilization and Element Cycling Functions of Hydrothermarchaeota in Hydrothermal Sediment.</title>
        <authorList>
            <person name="Zhou Z."/>
            <person name="Liu Y."/>
            <person name="Xu W."/>
            <person name="Pan J."/>
            <person name="Luo Z.H."/>
            <person name="Li M."/>
        </authorList>
    </citation>
    <scope>NUCLEOTIDE SEQUENCE [LARGE SCALE GENOMIC DNA]</scope>
    <source>
        <strain evidence="2">HyVt-577</strain>
    </source>
</reference>
<feature type="transmembrane region" description="Helical" evidence="1">
    <location>
        <begin position="106"/>
        <end position="125"/>
    </location>
</feature>
<dbReference type="Proteomes" id="UP000885779">
    <property type="component" value="Unassembled WGS sequence"/>
</dbReference>
<evidence type="ECO:0000313" key="2">
    <source>
        <dbReference type="EMBL" id="HGY56634.1"/>
    </source>
</evidence>
<dbReference type="Pfam" id="PF04306">
    <property type="entry name" value="DUF456"/>
    <property type="match status" value="1"/>
</dbReference>
<dbReference type="PANTHER" id="PTHR39165">
    <property type="entry name" value="IG HYPOTHETICAL 17883"/>
    <property type="match status" value="1"/>
</dbReference>
<dbReference type="EMBL" id="DRQG01000118">
    <property type="protein sequence ID" value="HGY56634.1"/>
    <property type="molecule type" value="Genomic_DNA"/>
</dbReference>
<name>A0A7V4U4C3_CALAY</name>
<keyword evidence="1" id="KW-0472">Membrane</keyword>
<protein>
    <submittedName>
        <fullName evidence="2">DUF456 domain-containing protein</fullName>
    </submittedName>
</protein>